<accession>A0AAD8M0Z3</accession>
<evidence type="ECO:0000313" key="2">
    <source>
        <dbReference type="EMBL" id="KAK1355473.1"/>
    </source>
</evidence>
<protein>
    <submittedName>
        <fullName evidence="2">Uncharacterized protein</fullName>
    </submittedName>
</protein>
<evidence type="ECO:0000313" key="3">
    <source>
        <dbReference type="Proteomes" id="UP001237642"/>
    </source>
</evidence>
<organism evidence="2 3">
    <name type="scientific">Heracleum sosnowskyi</name>
    <dbReference type="NCBI Taxonomy" id="360622"/>
    <lineage>
        <taxon>Eukaryota</taxon>
        <taxon>Viridiplantae</taxon>
        <taxon>Streptophyta</taxon>
        <taxon>Embryophyta</taxon>
        <taxon>Tracheophyta</taxon>
        <taxon>Spermatophyta</taxon>
        <taxon>Magnoliopsida</taxon>
        <taxon>eudicotyledons</taxon>
        <taxon>Gunneridae</taxon>
        <taxon>Pentapetalae</taxon>
        <taxon>asterids</taxon>
        <taxon>campanulids</taxon>
        <taxon>Apiales</taxon>
        <taxon>Apiaceae</taxon>
        <taxon>Apioideae</taxon>
        <taxon>apioid superclade</taxon>
        <taxon>Tordylieae</taxon>
        <taxon>Tordyliinae</taxon>
        <taxon>Heracleum</taxon>
    </lineage>
</organism>
<dbReference type="AlphaFoldDB" id="A0AAD8M0Z3"/>
<proteinExistence type="predicted"/>
<dbReference type="PANTHER" id="PTHR34130:SF3">
    <property type="entry name" value="DUF1645 FAMILY PROTEIN"/>
    <property type="match status" value="1"/>
</dbReference>
<comment type="caution">
    <text evidence="2">The sequence shown here is derived from an EMBL/GenBank/DDBJ whole genome shotgun (WGS) entry which is preliminary data.</text>
</comment>
<feature type="region of interest" description="Disordered" evidence="1">
    <location>
        <begin position="1"/>
        <end position="21"/>
    </location>
</feature>
<name>A0AAD8M0Z3_9APIA</name>
<dbReference type="Proteomes" id="UP001237642">
    <property type="component" value="Unassembled WGS sequence"/>
</dbReference>
<sequence length="190" mass="21792">MSSNQSSHHGSNSKKPGDDLESEETLSLCDLVICDKNTDDNYQYFSKEEEDFFEFFTTDLETNTKAYSPEKIVFGGKLISFEAKQKPKSLKENLWKRKLVKHDSVGSSSSRRQTNLLLILLGIPPKTQTEKEIMVDIRNRQSHHGPSTFFESYRDSDKKVVHHPRVKRGFWRAVNVASCFGGQFVQSQIL</sequence>
<dbReference type="EMBL" id="JAUIZM010000011">
    <property type="protein sequence ID" value="KAK1355473.1"/>
    <property type="molecule type" value="Genomic_DNA"/>
</dbReference>
<keyword evidence="3" id="KW-1185">Reference proteome</keyword>
<reference evidence="2" key="2">
    <citation type="submission" date="2023-05" db="EMBL/GenBank/DDBJ databases">
        <authorList>
            <person name="Schelkunov M.I."/>
        </authorList>
    </citation>
    <scope>NUCLEOTIDE SEQUENCE</scope>
    <source>
        <strain evidence="2">Hsosn_3</strain>
        <tissue evidence="2">Leaf</tissue>
    </source>
</reference>
<reference evidence="2" key="1">
    <citation type="submission" date="2023-02" db="EMBL/GenBank/DDBJ databases">
        <title>Genome of toxic invasive species Heracleum sosnowskyi carries increased number of genes despite the absence of recent whole-genome duplications.</title>
        <authorList>
            <person name="Schelkunov M."/>
            <person name="Shtratnikova V."/>
            <person name="Makarenko M."/>
            <person name="Klepikova A."/>
            <person name="Omelchenko D."/>
            <person name="Novikova G."/>
            <person name="Obukhova E."/>
            <person name="Bogdanov V."/>
            <person name="Penin A."/>
            <person name="Logacheva M."/>
        </authorList>
    </citation>
    <scope>NUCLEOTIDE SEQUENCE</scope>
    <source>
        <strain evidence="2">Hsosn_3</strain>
        <tissue evidence="2">Leaf</tissue>
    </source>
</reference>
<feature type="compositionally biased region" description="Low complexity" evidence="1">
    <location>
        <begin position="1"/>
        <end position="10"/>
    </location>
</feature>
<dbReference type="PANTHER" id="PTHR34130">
    <property type="entry name" value="OS08G0243800 PROTEIN"/>
    <property type="match status" value="1"/>
</dbReference>
<evidence type="ECO:0000256" key="1">
    <source>
        <dbReference type="SAM" id="MobiDB-lite"/>
    </source>
</evidence>
<gene>
    <name evidence="2" type="ORF">POM88_048729</name>
</gene>